<reference evidence="2 3" key="1">
    <citation type="journal article" date="2009" name="Stand. Genomic Sci.">
        <title>Complete genome sequence of Acidimicrobium ferrooxidans type strain (ICP).</title>
        <authorList>
            <person name="Clum A."/>
            <person name="Nolan M."/>
            <person name="Lang E."/>
            <person name="Glavina Del Rio T."/>
            <person name="Tice H."/>
            <person name="Copeland A."/>
            <person name="Cheng J.F."/>
            <person name="Lucas S."/>
            <person name="Chen F."/>
            <person name="Bruce D."/>
            <person name="Goodwin L."/>
            <person name="Pitluck S."/>
            <person name="Ivanova N."/>
            <person name="Mavrommatis K."/>
            <person name="Mikhailova N."/>
            <person name="Pati A."/>
            <person name="Chen A."/>
            <person name="Palaniappan K."/>
            <person name="Goker M."/>
            <person name="Spring S."/>
            <person name="Land M."/>
            <person name="Hauser L."/>
            <person name="Chang Y.J."/>
            <person name="Jeffries C.C."/>
            <person name="Chain P."/>
            <person name="Bristow J."/>
            <person name="Eisen J.A."/>
            <person name="Markowitz V."/>
            <person name="Hugenholtz P."/>
            <person name="Kyrpides N.C."/>
            <person name="Klenk H.P."/>
            <person name="Lapidus A."/>
        </authorList>
    </citation>
    <scope>NUCLEOTIDE SEQUENCE [LARGE SCALE GENOMIC DNA]</scope>
    <source>
        <strain evidence="3">DSM 10331 / JCM 15462 / NBRC 103882 / ICP</strain>
    </source>
</reference>
<keyword evidence="3" id="KW-1185">Reference proteome</keyword>
<keyword evidence="1" id="KW-1133">Transmembrane helix</keyword>
<dbReference type="AlphaFoldDB" id="C7M1D7"/>
<name>C7M1D7_ACIFD</name>
<proteinExistence type="predicted"/>
<evidence type="ECO:0000256" key="1">
    <source>
        <dbReference type="SAM" id="Phobius"/>
    </source>
</evidence>
<gene>
    <name evidence="2" type="ordered locus">Afer_0011</name>
</gene>
<dbReference type="HOGENOM" id="CLU_1821181_0_0_11"/>
<dbReference type="EMBL" id="CP001631">
    <property type="protein sequence ID" value="ACU52986.1"/>
    <property type="molecule type" value="Genomic_DNA"/>
</dbReference>
<evidence type="ECO:0000313" key="2">
    <source>
        <dbReference type="EMBL" id="ACU52986.1"/>
    </source>
</evidence>
<keyword evidence="1" id="KW-0472">Membrane</keyword>
<keyword evidence="1" id="KW-0812">Transmembrane</keyword>
<dbReference type="KEGG" id="afo:Afer_0011"/>
<dbReference type="STRING" id="525909.Afer_0011"/>
<organism evidence="2 3">
    <name type="scientific">Acidimicrobium ferrooxidans (strain DSM 10331 / JCM 15462 / NBRC 103882 / ICP)</name>
    <dbReference type="NCBI Taxonomy" id="525909"/>
    <lineage>
        <taxon>Bacteria</taxon>
        <taxon>Bacillati</taxon>
        <taxon>Actinomycetota</taxon>
        <taxon>Acidimicrobiia</taxon>
        <taxon>Acidimicrobiales</taxon>
        <taxon>Acidimicrobiaceae</taxon>
        <taxon>Acidimicrobium</taxon>
    </lineage>
</organism>
<evidence type="ECO:0000313" key="3">
    <source>
        <dbReference type="Proteomes" id="UP000000771"/>
    </source>
</evidence>
<accession>C7M1D7</accession>
<sequence length="141" mass="14077">MRRLLTDDRAESDAVVALPAVAAVMVVLAVSVGVVVWWAAAQSAQAIANAAGFEALSLPVLGTPAAESALGAMVAAETAARSFPPLSCALSGLDVAAAQIPASVTVTVTCSTTVPVLGFVHFERSVTLGLNPSHLIAGSTP</sequence>
<dbReference type="Proteomes" id="UP000000771">
    <property type="component" value="Chromosome"/>
</dbReference>
<feature type="transmembrane region" description="Helical" evidence="1">
    <location>
        <begin position="12"/>
        <end position="40"/>
    </location>
</feature>
<evidence type="ECO:0008006" key="4">
    <source>
        <dbReference type="Google" id="ProtNLM"/>
    </source>
</evidence>
<protein>
    <recommendedName>
        <fullName evidence="4">TadE family protein</fullName>
    </recommendedName>
</protein>